<dbReference type="PIRSF" id="PIRSF020481">
    <property type="entry name" value="BAP"/>
    <property type="match status" value="1"/>
</dbReference>
<name>A0A219VH98_9CAUD</name>
<protein>
    <submittedName>
        <fullName evidence="1">Baseplate protein</fullName>
    </submittedName>
</protein>
<dbReference type="EMBL" id="KX669658">
    <property type="protein sequence ID" value="AOT25323.1"/>
    <property type="molecule type" value="Genomic_DNA"/>
</dbReference>
<dbReference type="Proteomes" id="UP000226413">
    <property type="component" value="Segment"/>
</dbReference>
<proteinExistence type="predicted"/>
<evidence type="ECO:0000313" key="2">
    <source>
        <dbReference type="Proteomes" id="UP000226413"/>
    </source>
</evidence>
<sequence length="286" mass="31474">MSAISVFDGLPRPEMIKPLDAEAIVETTLLDFKERSSVYGVDYDVERTAYDPAVIQHEVSAGRETGVRAEINDAAASNLLAFAIGSDLDHLAAFYDVFRLNGETDDALRERTALEIKARSPGGSQYWYEAAARRVDVRIRSAKAYREPFWPIVHIAILSRDNGGVPDQSLLDAIDREVQQQTVRLMNDTVIVEPAVSQTVDIKGRFWILPTASSVVGDTLEPTLRAAWDKETGIGFDLELSWIESKLHVPGIKKIIIDAPAASIVATDNAAIAIGAIQLDYMGRDY</sequence>
<dbReference type="InterPro" id="IPR014507">
    <property type="entry name" value="Baseplate_assembly_J_pred"/>
</dbReference>
<gene>
    <name evidence="1" type="ORF">POA1180_15</name>
</gene>
<evidence type="ECO:0000313" key="1">
    <source>
        <dbReference type="EMBL" id="AOT25323.1"/>
    </source>
</evidence>
<reference evidence="1 2" key="1">
    <citation type="journal article" date="2017" name="Front. Microbiol.">
        <title>Prevalence, Host Range, and Comparative Genomic Analysis of Temperate Ochrobactrum Phages.</title>
        <authorList>
            <person name="Jackel C."/>
            <person name="Hertwig S."/>
            <person name="Scholz H.C."/>
            <person name="Nockler K."/>
            <person name="Reetz J."/>
            <person name="Hammerl J.A."/>
        </authorList>
    </citation>
    <scope>NUCLEOTIDE SEQUENCE [LARGE SCALE GENOMIC DNA]</scope>
</reference>
<accession>A0A219VH98</accession>
<keyword evidence="2" id="KW-1185">Reference proteome</keyword>
<organism evidence="1 2">
    <name type="scientific">Ochrobactrum phage POA1180</name>
    <dbReference type="NCBI Taxonomy" id="1897640"/>
    <lineage>
        <taxon>Viruses</taxon>
        <taxon>Duplodnaviria</taxon>
        <taxon>Heunggongvirae</taxon>
        <taxon>Uroviricota</taxon>
        <taxon>Caudoviricetes</taxon>
        <taxon>Abaiavirus</taxon>
        <taxon>Abaiavirus POA1180</taxon>
    </lineage>
</organism>